<evidence type="ECO:0000256" key="2">
    <source>
        <dbReference type="ARBA" id="ARBA00010190"/>
    </source>
</evidence>
<keyword evidence="5" id="KW-0436">Ligase</keyword>
<dbReference type="SUPFAM" id="SSF56104">
    <property type="entry name" value="SAICAR synthase-like"/>
    <property type="match status" value="1"/>
</dbReference>
<dbReference type="GO" id="GO:0005737">
    <property type="term" value="C:cytoplasm"/>
    <property type="evidence" value="ECO:0007669"/>
    <property type="project" value="TreeGrafter"/>
</dbReference>
<protein>
    <recommendedName>
        <fullName evidence="4">Phosphoribosylaminoimidazole-succinocarboxamide synthase</fullName>
        <ecNumber evidence="3">6.3.2.6</ecNumber>
    </recommendedName>
    <alternativeName>
        <fullName evidence="9">SAICAR synthetase</fullName>
    </alternativeName>
</protein>
<keyword evidence="7" id="KW-0658">Purine biosynthesis</keyword>
<feature type="domain" description="SAICAR synthetase/ADE2 N-terminal" evidence="10">
    <location>
        <begin position="15"/>
        <end position="262"/>
    </location>
</feature>
<dbReference type="HAMAP" id="MF_00137">
    <property type="entry name" value="SAICAR_synth"/>
    <property type="match status" value="1"/>
</dbReference>
<dbReference type="Gene3D" id="3.30.200.20">
    <property type="entry name" value="Phosphorylase Kinase, domain 1"/>
    <property type="match status" value="1"/>
</dbReference>
<sequence length="298" mass="33479">MAAIVSTNCPDLELIGRGKVRDLYRVDSQSLLFVATDRMSAFDVIMNNGIPNKGKLLTKISVFWFDFLKGVMPNHLITADFEKMPDKVKQYRDQLEGRCMLVKSLRVLPIESIVRGYITGSAWKEYKSKGSVCDIALPAGMQESEAFATPLWTPSTKAEIGDHDENIHPSKVPAIIGAKLAAQMEKMSLEIYTKARDYARERGIIIADTKFEFGVDEDDNLYLIDEVLTPDSSRFWPAATYTVGATQDSFDKQYLRNYLESIGFDKNTGITLPDHVVENTFAKYLEAYKLLTGEGAQF</sequence>
<evidence type="ECO:0000256" key="6">
    <source>
        <dbReference type="ARBA" id="ARBA00022741"/>
    </source>
</evidence>
<evidence type="ECO:0000256" key="5">
    <source>
        <dbReference type="ARBA" id="ARBA00022598"/>
    </source>
</evidence>
<comment type="similarity">
    <text evidence="2">Belongs to the SAICAR synthetase family.</text>
</comment>
<proteinExistence type="inferred from homology"/>
<dbReference type="PROSITE" id="PS01058">
    <property type="entry name" value="SAICAR_SYNTHETASE_2"/>
    <property type="match status" value="1"/>
</dbReference>
<dbReference type="InterPro" id="IPR018236">
    <property type="entry name" value="SAICAR_synthetase_CS"/>
</dbReference>
<reference evidence="11" key="1">
    <citation type="journal article" date="2020" name="Fungal Divers.">
        <title>Resolving the Mortierellaceae phylogeny through synthesis of multi-gene phylogenetics and phylogenomics.</title>
        <authorList>
            <person name="Vandepol N."/>
            <person name="Liber J."/>
            <person name="Desiro A."/>
            <person name="Na H."/>
            <person name="Kennedy M."/>
            <person name="Barry K."/>
            <person name="Grigoriev I.V."/>
            <person name="Miller A.N."/>
            <person name="O'Donnell K."/>
            <person name="Stajich J.E."/>
            <person name="Bonito G."/>
        </authorList>
    </citation>
    <scope>NUCLEOTIDE SEQUENCE</scope>
    <source>
        <strain evidence="11">BC1065</strain>
    </source>
</reference>
<dbReference type="FunFam" id="3.30.200.20:FF:000392">
    <property type="entry name" value="Phosphoribosylaminoimidazole-succinocarboxamide synthase"/>
    <property type="match status" value="1"/>
</dbReference>
<dbReference type="Pfam" id="PF01259">
    <property type="entry name" value="SAICAR_synt"/>
    <property type="match status" value="1"/>
</dbReference>
<dbReference type="AlphaFoldDB" id="A0A9P6U0H2"/>
<dbReference type="InterPro" id="IPR028923">
    <property type="entry name" value="SAICAR_synt/ADE2_N"/>
</dbReference>
<evidence type="ECO:0000256" key="9">
    <source>
        <dbReference type="ARBA" id="ARBA00030409"/>
    </source>
</evidence>
<keyword evidence="8" id="KW-0067">ATP-binding</keyword>
<dbReference type="PANTHER" id="PTHR43700:SF1">
    <property type="entry name" value="PHOSPHORIBOSYLAMINOIMIDAZOLE-SUCCINOCARBOXAMIDE SYNTHASE"/>
    <property type="match status" value="1"/>
</dbReference>
<dbReference type="GO" id="GO:0004639">
    <property type="term" value="F:phosphoribosylaminoimidazolesuccinocarboxamide synthase activity"/>
    <property type="evidence" value="ECO:0007669"/>
    <property type="project" value="UniProtKB-EC"/>
</dbReference>
<dbReference type="OrthoDB" id="9991235at2759"/>
<evidence type="ECO:0000256" key="3">
    <source>
        <dbReference type="ARBA" id="ARBA00012217"/>
    </source>
</evidence>
<evidence type="ECO:0000256" key="4">
    <source>
        <dbReference type="ARBA" id="ARBA00016460"/>
    </source>
</evidence>
<dbReference type="FunFam" id="3.30.470.20:FF:000015">
    <property type="entry name" value="Phosphoribosylaminoimidazole-succinocarboxamide synthase"/>
    <property type="match status" value="1"/>
</dbReference>
<gene>
    <name evidence="11" type="primary">ADE1_2</name>
    <name evidence="11" type="ORF">DFQ27_006837</name>
</gene>
<evidence type="ECO:0000313" key="11">
    <source>
        <dbReference type="EMBL" id="KAG0254434.1"/>
    </source>
</evidence>
<evidence type="ECO:0000256" key="1">
    <source>
        <dbReference type="ARBA" id="ARBA00004672"/>
    </source>
</evidence>
<dbReference type="PANTHER" id="PTHR43700">
    <property type="entry name" value="PHOSPHORIBOSYLAMINOIMIDAZOLE-SUCCINOCARBOXAMIDE SYNTHASE"/>
    <property type="match status" value="1"/>
</dbReference>
<comment type="caution">
    <text evidence="11">The sequence shown here is derived from an EMBL/GenBank/DDBJ whole genome shotgun (WGS) entry which is preliminary data.</text>
</comment>
<dbReference type="NCBIfam" id="NF010568">
    <property type="entry name" value="PRK13961.1"/>
    <property type="match status" value="1"/>
</dbReference>
<dbReference type="NCBIfam" id="TIGR00081">
    <property type="entry name" value="purC"/>
    <property type="match status" value="1"/>
</dbReference>
<keyword evidence="6" id="KW-0547">Nucleotide-binding</keyword>
<dbReference type="PROSITE" id="PS01057">
    <property type="entry name" value="SAICAR_SYNTHETASE_1"/>
    <property type="match status" value="1"/>
</dbReference>
<evidence type="ECO:0000259" key="10">
    <source>
        <dbReference type="Pfam" id="PF01259"/>
    </source>
</evidence>
<dbReference type="Gene3D" id="3.30.470.20">
    <property type="entry name" value="ATP-grasp fold, B domain"/>
    <property type="match status" value="1"/>
</dbReference>
<evidence type="ECO:0000256" key="8">
    <source>
        <dbReference type="ARBA" id="ARBA00022840"/>
    </source>
</evidence>
<dbReference type="GO" id="GO:0005524">
    <property type="term" value="F:ATP binding"/>
    <property type="evidence" value="ECO:0007669"/>
    <property type="project" value="UniProtKB-KW"/>
</dbReference>
<dbReference type="InterPro" id="IPR001636">
    <property type="entry name" value="SAICAR_synth"/>
</dbReference>
<dbReference type="EMBL" id="JAAAJB010000516">
    <property type="protein sequence ID" value="KAG0254434.1"/>
    <property type="molecule type" value="Genomic_DNA"/>
</dbReference>
<comment type="pathway">
    <text evidence="1">Purine metabolism; IMP biosynthesis via de novo pathway; 5-amino-1-(5-phospho-D-ribosyl)imidazole-4-carboxamide from 5-amino-1-(5-phospho-D-ribosyl)imidazole-4-carboxylate: step 1/2.</text>
</comment>
<evidence type="ECO:0000256" key="7">
    <source>
        <dbReference type="ARBA" id="ARBA00022755"/>
    </source>
</evidence>
<dbReference type="EC" id="6.3.2.6" evidence="3"/>
<accession>A0A9P6U0H2</accession>
<organism evidence="11 12">
    <name type="scientific">Actinomortierella ambigua</name>
    <dbReference type="NCBI Taxonomy" id="1343610"/>
    <lineage>
        <taxon>Eukaryota</taxon>
        <taxon>Fungi</taxon>
        <taxon>Fungi incertae sedis</taxon>
        <taxon>Mucoromycota</taxon>
        <taxon>Mortierellomycotina</taxon>
        <taxon>Mortierellomycetes</taxon>
        <taxon>Mortierellales</taxon>
        <taxon>Mortierellaceae</taxon>
        <taxon>Actinomortierella</taxon>
    </lineage>
</organism>
<evidence type="ECO:0000313" key="12">
    <source>
        <dbReference type="Proteomes" id="UP000807716"/>
    </source>
</evidence>
<keyword evidence="12" id="KW-1185">Reference proteome</keyword>
<dbReference type="GO" id="GO:0006189">
    <property type="term" value="P:'de novo' IMP biosynthetic process"/>
    <property type="evidence" value="ECO:0007669"/>
    <property type="project" value="TreeGrafter"/>
</dbReference>
<dbReference type="CDD" id="cd01414">
    <property type="entry name" value="SAICAR_synt_Sc"/>
    <property type="match status" value="1"/>
</dbReference>
<dbReference type="Proteomes" id="UP000807716">
    <property type="component" value="Unassembled WGS sequence"/>
</dbReference>
<name>A0A9P6U0H2_9FUNG</name>